<comment type="caution">
    <text evidence="2">The sequence shown here is derived from an EMBL/GenBank/DDBJ whole genome shotgun (WGS) entry which is preliminary data.</text>
</comment>
<proteinExistence type="predicted"/>
<gene>
    <name evidence="2" type="ORF">JF887_01975</name>
</gene>
<feature type="region of interest" description="Disordered" evidence="1">
    <location>
        <begin position="26"/>
        <end position="46"/>
    </location>
</feature>
<accession>A0A934NIL5</accession>
<dbReference type="Proteomes" id="UP000614410">
    <property type="component" value="Unassembled WGS sequence"/>
</dbReference>
<reference evidence="2 3" key="1">
    <citation type="submission" date="2020-10" db="EMBL/GenBank/DDBJ databases">
        <title>Ca. Dormibacterota MAGs.</title>
        <authorList>
            <person name="Montgomery K."/>
        </authorList>
    </citation>
    <scope>NUCLEOTIDE SEQUENCE [LARGE SCALE GENOMIC DNA]</scope>
    <source>
        <strain evidence="2">Mitchell_Peninsula_5</strain>
    </source>
</reference>
<evidence type="ECO:0000313" key="2">
    <source>
        <dbReference type="EMBL" id="MBJ7608184.1"/>
    </source>
</evidence>
<feature type="compositionally biased region" description="Basic residues" evidence="1">
    <location>
        <begin position="28"/>
        <end position="43"/>
    </location>
</feature>
<name>A0A934NIL5_9BACT</name>
<evidence type="ECO:0000256" key="1">
    <source>
        <dbReference type="SAM" id="MobiDB-lite"/>
    </source>
</evidence>
<organism evidence="2 3">
    <name type="scientific">Candidatus Amunia macphersoniae</name>
    <dbReference type="NCBI Taxonomy" id="3127014"/>
    <lineage>
        <taxon>Bacteria</taxon>
        <taxon>Bacillati</taxon>
        <taxon>Candidatus Dormiibacterota</taxon>
        <taxon>Candidatus Dormibacteria</taxon>
        <taxon>Candidatus Aeolococcales</taxon>
        <taxon>Candidatus Aeolococcaceae</taxon>
        <taxon>Candidatus Amunia</taxon>
    </lineage>
</organism>
<dbReference type="AlphaFoldDB" id="A0A934NIL5"/>
<evidence type="ECO:0000313" key="3">
    <source>
        <dbReference type="Proteomes" id="UP000614410"/>
    </source>
</evidence>
<dbReference type="EMBL" id="JAEKNN010000008">
    <property type="protein sequence ID" value="MBJ7608184.1"/>
    <property type="molecule type" value="Genomic_DNA"/>
</dbReference>
<protein>
    <submittedName>
        <fullName evidence="2">Uncharacterized protein</fullName>
    </submittedName>
</protein>
<sequence>MTSRPHFTPEAQATFGTLEALARAAAEKRRKGTARATGKKWTKSSRQEGLFKQVAKTIQQLAADPRHNSLNTHAYESLENPFDSRGKIFEAYAQNSTPGAYRVFWCYGPEKGDLTIIAITPHP</sequence>